<dbReference type="InterPro" id="IPR029787">
    <property type="entry name" value="Nucleotide_cyclase"/>
</dbReference>
<dbReference type="SMART" id="SM00267">
    <property type="entry name" value="GGDEF"/>
    <property type="match status" value="1"/>
</dbReference>
<dbReference type="NCBIfam" id="TIGR00254">
    <property type="entry name" value="GGDEF"/>
    <property type="match status" value="1"/>
</dbReference>
<evidence type="ECO:0000256" key="3">
    <source>
        <dbReference type="ARBA" id="ARBA00034247"/>
    </source>
</evidence>
<evidence type="ECO:0000259" key="5">
    <source>
        <dbReference type="PROSITE" id="PS50887"/>
    </source>
</evidence>
<keyword evidence="4" id="KW-0812">Transmembrane</keyword>
<proteinExistence type="predicted"/>
<dbReference type="InterPro" id="IPR000160">
    <property type="entry name" value="GGDEF_dom"/>
</dbReference>
<dbReference type="InterPro" id="IPR050469">
    <property type="entry name" value="Diguanylate_Cyclase"/>
</dbReference>
<dbReference type="GO" id="GO:0052621">
    <property type="term" value="F:diguanylate cyclase activity"/>
    <property type="evidence" value="ECO:0007669"/>
    <property type="project" value="UniProtKB-EC"/>
</dbReference>
<comment type="cofactor">
    <cofactor evidence="1">
        <name>Mg(2+)</name>
        <dbReference type="ChEBI" id="CHEBI:18420"/>
    </cofactor>
</comment>
<feature type="transmembrane region" description="Helical" evidence="4">
    <location>
        <begin position="188"/>
        <end position="211"/>
    </location>
</feature>
<comment type="caution">
    <text evidence="6">The sequence shown here is derived from an EMBL/GenBank/DDBJ whole genome shotgun (WGS) entry which is preliminary data.</text>
</comment>
<keyword evidence="4" id="KW-1133">Transmembrane helix</keyword>
<dbReference type="InterPro" id="IPR043128">
    <property type="entry name" value="Rev_trsase/Diguanyl_cyclase"/>
</dbReference>
<dbReference type="GO" id="GO:0043709">
    <property type="term" value="P:cell adhesion involved in single-species biofilm formation"/>
    <property type="evidence" value="ECO:0007669"/>
    <property type="project" value="TreeGrafter"/>
</dbReference>
<dbReference type="GO" id="GO:1902201">
    <property type="term" value="P:negative regulation of bacterial-type flagellum-dependent cell motility"/>
    <property type="evidence" value="ECO:0007669"/>
    <property type="project" value="TreeGrafter"/>
</dbReference>
<reference evidence="6 7" key="1">
    <citation type="submission" date="2020-08" db="EMBL/GenBank/DDBJ databases">
        <title>Genomic Encyclopedia of Type Strains, Phase III (KMG-III): the genomes of soil and plant-associated and newly described type strains.</title>
        <authorList>
            <person name="Whitman W."/>
        </authorList>
    </citation>
    <scope>NUCLEOTIDE SEQUENCE [LARGE SCALE GENOMIC DNA]</scope>
    <source>
        <strain evidence="6 7">CECT 8571</strain>
    </source>
</reference>
<feature type="domain" description="GGDEF" evidence="5">
    <location>
        <begin position="273"/>
        <end position="400"/>
    </location>
</feature>
<dbReference type="CDD" id="cd01949">
    <property type="entry name" value="GGDEF"/>
    <property type="match status" value="1"/>
</dbReference>
<dbReference type="EMBL" id="JACHXZ010000003">
    <property type="protein sequence ID" value="MBB3168876.1"/>
    <property type="molecule type" value="Genomic_DNA"/>
</dbReference>
<dbReference type="PANTHER" id="PTHR45138:SF9">
    <property type="entry name" value="DIGUANYLATE CYCLASE DGCM-RELATED"/>
    <property type="match status" value="1"/>
</dbReference>
<evidence type="ECO:0000256" key="4">
    <source>
        <dbReference type="SAM" id="Phobius"/>
    </source>
</evidence>
<sequence length="400" mass="44853">MNYVVEIEPSANTGIYLTNDIHEGGKSEGALLIEEGFAELKCKTHTSAVFAYCGFLVPLRDPETGLGLNLSYFTSLSFDLTFDSDVRDTVLIYLHGEEFRMGESRTRIHMQPINPMPGMAHYHLELSDFFIPSWWLLYFAQDQSDSGTNLRNVIGLQITTGDNRTEKNTRLALGNIELKGKWIYAGQLYFYLLLGGLAIVLIRGLTSAFRYRAKYLESRERSAELYKLNKLLSVERDKFENLSKTDPLTGCINRAGARELLERLVCIAPTEGPKAALILLDIDHFKQINDSYGHEEGDRVLVELAAYLRSRSRNEDAVVRWGGEEFAIICPQTSGQQASLLAEHLRTRLPEVIAVQAKGITCSFGVAEFVGSGVEAWFRRADAALYQAKAEGRHRVVLAD</sequence>
<evidence type="ECO:0000313" key="7">
    <source>
        <dbReference type="Proteomes" id="UP000559987"/>
    </source>
</evidence>
<dbReference type="GO" id="GO:0005886">
    <property type="term" value="C:plasma membrane"/>
    <property type="evidence" value="ECO:0007669"/>
    <property type="project" value="TreeGrafter"/>
</dbReference>
<dbReference type="SUPFAM" id="SSF55073">
    <property type="entry name" value="Nucleotide cyclase"/>
    <property type="match status" value="1"/>
</dbReference>
<dbReference type="EC" id="2.7.7.65" evidence="2"/>
<dbReference type="Pfam" id="PF00990">
    <property type="entry name" value="GGDEF"/>
    <property type="match status" value="1"/>
</dbReference>
<dbReference type="Proteomes" id="UP000559987">
    <property type="component" value="Unassembled WGS sequence"/>
</dbReference>
<evidence type="ECO:0000256" key="1">
    <source>
        <dbReference type="ARBA" id="ARBA00001946"/>
    </source>
</evidence>
<dbReference type="PROSITE" id="PS50887">
    <property type="entry name" value="GGDEF"/>
    <property type="match status" value="1"/>
</dbReference>
<organism evidence="6 7">
    <name type="scientific">Simiduia aestuariiviva</name>
    <dbReference type="NCBI Taxonomy" id="1510459"/>
    <lineage>
        <taxon>Bacteria</taxon>
        <taxon>Pseudomonadati</taxon>
        <taxon>Pseudomonadota</taxon>
        <taxon>Gammaproteobacteria</taxon>
        <taxon>Cellvibrionales</taxon>
        <taxon>Cellvibrionaceae</taxon>
        <taxon>Simiduia</taxon>
    </lineage>
</organism>
<evidence type="ECO:0000313" key="6">
    <source>
        <dbReference type="EMBL" id="MBB3168876.1"/>
    </source>
</evidence>
<comment type="catalytic activity">
    <reaction evidence="3">
        <text>2 GTP = 3',3'-c-di-GMP + 2 diphosphate</text>
        <dbReference type="Rhea" id="RHEA:24898"/>
        <dbReference type="ChEBI" id="CHEBI:33019"/>
        <dbReference type="ChEBI" id="CHEBI:37565"/>
        <dbReference type="ChEBI" id="CHEBI:58805"/>
        <dbReference type="EC" id="2.7.7.65"/>
    </reaction>
</comment>
<protein>
    <recommendedName>
        <fullName evidence="2">diguanylate cyclase</fullName>
        <ecNumber evidence="2">2.7.7.65</ecNumber>
    </recommendedName>
</protein>
<dbReference type="Gene3D" id="3.30.70.270">
    <property type="match status" value="1"/>
</dbReference>
<dbReference type="FunFam" id="3.30.70.270:FF:000001">
    <property type="entry name" value="Diguanylate cyclase domain protein"/>
    <property type="match status" value="1"/>
</dbReference>
<dbReference type="AlphaFoldDB" id="A0A839USI1"/>
<keyword evidence="4" id="KW-0472">Membrane</keyword>
<gene>
    <name evidence="6" type="ORF">FHS30_002084</name>
</gene>
<evidence type="ECO:0000256" key="2">
    <source>
        <dbReference type="ARBA" id="ARBA00012528"/>
    </source>
</evidence>
<name>A0A839USI1_9GAMM</name>
<dbReference type="RefSeq" id="WP_183910389.1">
    <property type="nucleotide sequence ID" value="NZ_JACHXZ010000003.1"/>
</dbReference>
<keyword evidence="7" id="KW-1185">Reference proteome</keyword>
<dbReference type="PANTHER" id="PTHR45138">
    <property type="entry name" value="REGULATORY COMPONENTS OF SENSORY TRANSDUCTION SYSTEM"/>
    <property type="match status" value="1"/>
</dbReference>
<accession>A0A839USI1</accession>